<dbReference type="Gene3D" id="3.10.580.10">
    <property type="entry name" value="CBS-domain"/>
    <property type="match status" value="2"/>
</dbReference>
<comment type="caution">
    <text evidence="6">The sequence shown here is derived from an EMBL/GenBank/DDBJ whole genome shotgun (WGS) entry which is preliminary data.</text>
</comment>
<dbReference type="Pfam" id="PF00571">
    <property type="entry name" value="CBS"/>
    <property type="match status" value="1"/>
</dbReference>
<protein>
    <submittedName>
        <fullName evidence="6">CBS domain containing protein</fullName>
    </submittedName>
</protein>
<evidence type="ECO:0000313" key="7">
    <source>
        <dbReference type="Proteomes" id="UP000245956"/>
    </source>
</evidence>
<dbReference type="EMBL" id="LCWV01000001">
    <property type="protein sequence ID" value="PWI76245.1"/>
    <property type="molecule type" value="Genomic_DNA"/>
</dbReference>
<feature type="region of interest" description="Disordered" evidence="4">
    <location>
        <begin position="782"/>
        <end position="815"/>
    </location>
</feature>
<evidence type="ECO:0000259" key="5">
    <source>
        <dbReference type="PROSITE" id="PS51371"/>
    </source>
</evidence>
<dbReference type="PROSITE" id="PS51371">
    <property type="entry name" value="CBS"/>
    <property type="match status" value="1"/>
</dbReference>
<feature type="compositionally biased region" description="Low complexity" evidence="4">
    <location>
        <begin position="868"/>
        <end position="887"/>
    </location>
</feature>
<organism evidence="6 7">
    <name type="scientific">Purpureocillium lilacinum</name>
    <name type="common">Paecilomyces lilacinus</name>
    <dbReference type="NCBI Taxonomy" id="33203"/>
    <lineage>
        <taxon>Eukaryota</taxon>
        <taxon>Fungi</taxon>
        <taxon>Dikarya</taxon>
        <taxon>Ascomycota</taxon>
        <taxon>Pezizomycotina</taxon>
        <taxon>Sordariomycetes</taxon>
        <taxon>Hypocreomycetidae</taxon>
        <taxon>Hypocreales</taxon>
        <taxon>Ophiocordycipitaceae</taxon>
        <taxon>Purpureocillium</taxon>
    </lineage>
</organism>
<evidence type="ECO:0000256" key="1">
    <source>
        <dbReference type="ARBA" id="ARBA00022737"/>
    </source>
</evidence>
<name>A0A2U3EP24_PURLI</name>
<feature type="domain" description="CBS" evidence="5">
    <location>
        <begin position="668"/>
        <end position="725"/>
    </location>
</feature>
<dbReference type="CDD" id="cd02205">
    <property type="entry name" value="CBS_pair_SF"/>
    <property type="match status" value="2"/>
</dbReference>
<feature type="region of interest" description="Disordered" evidence="4">
    <location>
        <begin position="348"/>
        <end position="367"/>
    </location>
</feature>
<evidence type="ECO:0000256" key="3">
    <source>
        <dbReference type="PROSITE-ProRule" id="PRU00703"/>
    </source>
</evidence>
<feature type="region of interest" description="Disordered" evidence="4">
    <location>
        <begin position="416"/>
        <end position="444"/>
    </location>
</feature>
<feature type="region of interest" description="Disordered" evidence="4">
    <location>
        <begin position="1"/>
        <end position="20"/>
    </location>
</feature>
<feature type="region of interest" description="Disordered" evidence="4">
    <location>
        <begin position="850"/>
        <end position="887"/>
    </location>
</feature>
<feature type="region of interest" description="Disordered" evidence="4">
    <location>
        <begin position="217"/>
        <end position="276"/>
    </location>
</feature>
<dbReference type="InterPro" id="IPR050511">
    <property type="entry name" value="AMPK_gamma/SDS23_families"/>
</dbReference>
<dbReference type="PANTHER" id="PTHR13780">
    <property type="entry name" value="AMP-ACTIVATED PROTEIN KINASE, GAMMA REGULATORY SUBUNIT"/>
    <property type="match status" value="1"/>
</dbReference>
<accession>A0A2U3EP24</accession>
<keyword evidence="2 3" id="KW-0129">CBS domain</keyword>
<reference evidence="6 7" key="1">
    <citation type="journal article" date="2016" name="Front. Microbiol.">
        <title>Genome and transcriptome sequences reveal the specific parasitism of the nematophagous Purpureocillium lilacinum 36-1.</title>
        <authorList>
            <person name="Xie J."/>
            <person name="Li S."/>
            <person name="Mo C."/>
            <person name="Xiao X."/>
            <person name="Peng D."/>
            <person name="Wang G."/>
            <person name="Xiao Y."/>
        </authorList>
    </citation>
    <scope>NUCLEOTIDE SEQUENCE [LARGE SCALE GENOMIC DNA]</scope>
    <source>
        <strain evidence="6 7">36-1</strain>
    </source>
</reference>
<dbReference type="Proteomes" id="UP000245956">
    <property type="component" value="Unassembled WGS sequence"/>
</dbReference>
<proteinExistence type="predicted"/>
<dbReference type="InterPro" id="IPR046342">
    <property type="entry name" value="CBS_dom_sf"/>
</dbReference>
<dbReference type="SMART" id="SM00116">
    <property type="entry name" value="CBS"/>
    <property type="match status" value="3"/>
</dbReference>
<evidence type="ECO:0000256" key="4">
    <source>
        <dbReference type="SAM" id="MobiDB-lite"/>
    </source>
</evidence>
<gene>
    <name evidence="6" type="ORF">PCL_03439</name>
</gene>
<dbReference type="InterPro" id="IPR000644">
    <property type="entry name" value="CBS_dom"/>
</dbReference>
<evidence type="ECO:0000256" key="2">
    <source>
        <dbReference type="ARBA" id="ARBA00023122"/>
    </source>
</evidence>
<dbReference type="PANTHER" id="PTHR13780:SF36">
    <property type="entry name" value="CBS DOMAIN-CONTAINING PROTEIN"/>
    <property type="match status" value="1"/>
</dbReference>
<keyword evidence="1" id="KW-0677">Repeat</keyword>
<dbReference type="GO" id="GO:0004865">
    <property type="term" value="F:protein serine/threonine phosphatase inhibitor activity"/>
    <property type="evidence" value="ECO:0007669"/>
    <property type="project" value="TreeGrafter"/>
</dbReference>
<sequence length="887" mass="94818">MRAAAWCLSKPTSQQQPGGLSITVASGRQGRARQGKAGKGEVGISYGRYRRQRETTALVAEQNNERRAVSGCDGQEAWWEFDNFLLARGTPTPATKAQRVQRLVVPGPGRRSVLADTLVEVAGHVRSAVVYLPTVPQVAGELHPPGWSPAPSERATFEYIPNAGFVSNKPFRSFVCLPRPGAPPRSPSRAVHGDSIFLSTYKALPGGAMSQRAPAFDVRQTTSDKGRQSTDLAHAQFPRDTDGRLGSSTGTLLEGGARRRPLESASAEARGSDSDVLATPDLNLVHSPPSSHARPTVAQPNACNKRVAEQNPTSTSPVLPGGFAPPLSSFSPLVRRHSSRACPHIYSRKAARRASAQSWKTPPRLSRPGILERQLPAIAAATPCWPEARMEASSSADPRDAGDAEVTARGQAINVPSASSAGSHQSPPPQRSPSSSSINKAAHRQSFAENLRNMPPSPRHRHPSLTQAAVQDLMNHPPSGSKHTNPRFAGRDWRDIAIGELTSPDDIRWIAMDSSVEEATIALLKSKTNVVLIREDASSTTAVSTFDYSDLNAYLLVVVGLSRPDGEQLQLFNRIMSTAQQGGQIALREIQPICRQDPIVNVVSTSNLAHAIEILGSGIHRVLVTGASGSVVGVLSQLHMVDFFWNEGVNFPTIDRLYPVLLRDLGIGTHKIISVNSDAPLSDALMLMNDEGLTSIAVVDNGQNVVGNISSKDVRHLTTTSSAPLLNDSCMHFISVILNERGVEKGRDTLPVFYVNPYSTLAHTVAKLVATRSHRMWVVESASPSPSAPATPLMGPQTHVSGAPPSNQAPPSPVPAVAVPASALAGARISGKLSGVVSLTDILNMFAKFSGLNPADPGEQRARRRRSSSSSVRPSLESSRASIDVRR</sequence>
<feature type="compositionally biased region" description="Low complexity" evidence="4">
    <location>
        <begin position="244"/>
        <end position="255"/>
    </location>
</feature>
<evidence type="ECO:0000313" key="6">
    <source>
        <dbReference type="EMBL" id="PWI76245.1"/>
    </source>
</evidence>
<dbReference type="SUPFAM" id="SSF54631">
    <property type="entry name" value="CBS-domain pair"/>
    <property type="match status" value="2"/>
</dbReference>
<dbReference type="GO" id="GO:0042149">
    <property type="term" value="P:cellular response to glucose starvation"/>
    <property type="evidence" value="ECO:0007669"/>
    <property type="project" value="TreeGrafter"/>
</dbReference>
<feature type="compositionally biased region" description="Polar residues" evidence="4">
    <location>
        <begin position="10"/>
        <end position="20"/>
    </location>
</feature>
<dbReference type="AlphaFoldDB" id="A0A2U3EP24"/>